<dbReference type="Proteomes" id="UP000008854">
    <property type="component" value="Unassembled WGS sequence"/>
</dbReference>
<accession>A0AA82N7S5</accession>
<name>A0AA82N7S5_SCHMA</name>
<proteinExistence type="predicted"/>
<dbReference type="AlphaFoldDB" id="A0AA82N7S5"/>
<keyword evidence="1" id="KW-1185">Reference proteome</keyword>
<organism evidence="1 2">
    <name type="scientific">Schistosoma mansoni</name>
    <name type="common">Blood fluke</name>
    <dbReference type="NCBI Taxonomy" id="6183"/>
    <lineage>
        <taxon>Eukaryota</taxon>
        <taxon>Metazoa</taxon>
        <taxon>Spiralia</taxon>
        <taxon>Lophotrochozoa</taxon>
        <taxon>Platyhelminthes</taxon>
        <taxon>Trematoda</taxon>
        <taxon>Digenea</taxon>
        <taxon>Strigeidida</taxon>
        <taxon>Schistosomatoidea</taxon>
        <taxon>Schistosomatidae</taxon>
        <taxon>Schistosoma</taxon>
    </lineage>
</organism>
<sequence>MDVSTSTVADLLQVLHVEYKYFQSQYAWLRRPCALLRYATENRYGTGDFVLHHY</sequence>
<evidence type="ECO:0000313" key="2">
    <source>
        <dbReference type="WBParaSite" id="Smp_349450.1"/>
    </source>
</evidence>
<dbReference type="WBParaSite" id="Smp_349450.1">
    <property type="protein sequence ID" value="Smp_349450.1"/>
    <property type="gene ID" value="Smp_349450"/>
</dbReference>
<protein>
    <submittedName>
        <fullName evidence="2">Uncharacterized protein</fullName>
    </submittedName>
</protein>
<evidence type="ECO:0000313" key="1">
    <source>
        <dbReference type="Proteomes" id="UP000008854"/>
    </source>
</evidence>
<reference evidence="1" key="1">
    <citation type="journal article" date="2012" name="PLoS Negl. Trop. Dis.">
        <title>A systematically improved high quality genome and transcriptome of the human blood fluke Schistosoma mansoni.</title>
        <authorList>
            <person name="Protasio A.V."/>
            <person name="Tsai I.J."/>
            <person name="Babbage A."/>
            <person name="Nichol S."/>
            <person name="Hunt M."/>
            <person name="Aslett M.A."/>
            <person name="De Silva N."/>
            <person name="Velarde G.S."/>
            <person name="Anderson T.J."/>
            <person name="Clark R.C."/>
            <person name="Davidson C."/>
            <person name="Dillon G.P."/>
            <person name="Holroyd N.E."/>
            <person name="LoVerde P.T."/>
            <person name="Lloyd C."/>
            <person name="McQuillan J."/>
            <person name="Oliveira G."/>
            <person name="Otto T.D."/>
            <person name="Parker-Manuel S.J."/>
            <person name="Quail M.A."/>
            <person name="Wilson R.A."/>
            <person name="Zerlotini A."/>
            <person name="Dunne D.W."/>
            <person name="Berriman M."/>
        </authorList>
    </citation>
    <scope>NUCLEOTIDE SEQUENCE [LARGE SCALE GENOMIC DNA]</scope>
    <source>
        <strain evidence="1">Puerto Rican</strain>
    </source>
</reference>
<reference evidence="2" key="2">
    <citation type="submission" date="2023-11" db="UniProtKB">
        <authorList>
            <consortium name="WormBaseParasite"/>
        </authorList>
    </citation>
    <scope>IDENTIFICATION</scope>
    <source>
        <strain evidence="2">Puerto Rican</strain>
    </source>
</reference>